<keyword evidence="4" id="KW-0489">Methyltransferase</keyword>
<dbReference type="PANTHER" id="PTHR43591">
    <property type="entry name" value="METHYLTRANSFERASE"/>
    <property type="match status" value="1"/>
</dbReference>
<comment type="caution">
    <text evidence="3">The sequence shown here is derived from an EMBL/GenBank/DDBJ whole genome shotgun (WGS) entry which is preliminary data.</text>
</comment>
<dbReference type="STRING" id="94130.A0A2Z6QPX8"/>
<evidence type="ECO:0000259" key="2">
    <source>
        <dbReference type="Pfam" id="PF13649"/>
    </source>
</evidence>
<dbReference type="PANTHER" id="PTHR43591:SF105">
    <property type="entry name" value="METHYLTRANSFERASE DOMAIN-CONTAINING PROTEIN-RELATED"/>
    <property type="match status" value="1"/>
</dbReference>
<dbReference type="PROSITE" id="PS50007">
    <property type="entry name" value="PIPLC_X_DOMAIN"/>
    <property type="match status" value="1"/>
</dbReference>
<dbReference type="EMBL" id="BLAL01000261">
    <property type="protein sequence ID" value="GES97722.1"/>
    <property type="molecule type" value="Genomic_DNA"/>
</dbReference>
<dbReference type="OrthoDB" id="184880at2759"/>
<organism evidence="3 5">
    <name type="scientific">Rhizophagus clarus</name>
    <dbReference type="NCBI Taxonomy" id="94130"/>
    <lineage>
        <taxon>Eukaryota</taxon>
        <taxon>Fungi</taxon>
        <taxon>Fungi incertae sedis</taxon>
        <taxon>Mucoromycota</taxon>
        <taxon>Glomeromycotina</taxon>
        <taxon>Glomeromycetes</taxon>
        <taxon>Glomerales</taxon>
        <taxon>Glomeraceae</taxon>
        <taxon>Rhizophagus</taxon>
    </lineage>
</organism>
<reference evidence="3 5" key="1">
    <citation type="submission" date="2017-11" db="EMBL/GenBank/DDBJ databases">
        <title>The genome of Rhizophagus clarus HR1 reveals common genetic basis of auxotrophy among arbuscular mycorrhizal fungi.</title>
        <authorList>
            <person name="Kobayashi Y."/>
        </authorList>
    </citation>
    <scope>NUCLEOTIDE SEQUENCE [LARGE SCALE GENOMIC DNA]</scope>
    <source>
        <strain evidence="3 5">HR1</strain>
    </source>
</reference>
<keyword evidence="5" id="KW-1185">Reference proteome</keyword>
<dbReference type="EMBL" id="BEXD01001079">
    <property type="protein sequence ID" value="GBB92130.1"/>
    <property type="molecule type" value="Genomic_DNA"/>
</dbReference>
<reference evidence="4" key="2">
    <citation type="submission" date="2019-10" db="EMBL/GenBank/DDBJ databases">
        <title>Conservation and host-specific expression of non-tandemly repeated heterogenous ribosome RNA gene in arbuscular mycorrhizal fungi.</title>
        <authorList>
            <person name="Maeda T."/>
            <person name="Kobayashi Y."/>
            <person name="Nakagawa T."/>
            <person name="Ezawa T."/>
            <person name="Yamaguchi K."/>
            <person name="Bino T."/>
            <person name="Nishimoto Y."/>
            <person name="Shigenobu S."/>
            <person name="Kawaguchi M."/>
        </authorList>
    </citation>
    <scope>NUCLEOTIDE SEQUENCE</scope>
    <source>
        <strain evidence="4">HR1</strain>
    </source>
</reference>
<dbReference type="Pfam" id="PF13649">
    <property type="entry name" value="Methyltransf_25"/>
    <property type="match status" value="1"/>
</dbReference>
<evidence type="ECO:0000313" key="5">
    <source>
        <dbReference type="Proteomes" id="UP000247702"/>
    </source>
</evidence>
<evidence type="ECO:0000313" key="4">
    <source>
        <dbReference type="EMBL" id="GES97722.1"/>
    </source>
</evidence>
<name>A0A2Z6QPX8_9GLOM</name>
<sequence length="304" mass="34924">MGNNPSKNSKTKRQTKPSEVEPQITISINEEKKLEYYLPNSHNDIDRLHANTFVKKEMFQGNFSVSIEEKLNKGCKVLDVCCGPGTWLLDLAAKYKKSSFYGVDIKPIFPMEIKPPHLNFIQADVSNGIPFPDNEFDFVNQETMLFIWRIDQWDFILSELVRVTRPGGYIQICEKNFSVYKDMGPVLYNILENGHYASALKRNVDMKITPRLKGKLESQLNITTVHEDEKSVVIGPNGGKIGIAMQGIYLCYMSTDATVETMSSLLGMTKKEYKHYLHNDLLKELKVTYPKHIVNRYWAQKNEN</sequence>
<dbReference type="InterPro" id="IPR029063">
    <property type="entry name" value="SAM-dependent_MTases_sf"/>
</dbReference>
<feature type="region of interest" description="Disordered" evidence="1">
    <location>
        <begin position="1"/>
        <end position="22"/>
    </location>
</feature>
<dbReference type="SUPFAM" id="SSF53335">
    <property type="entry name" value="S-adenosyl-L-methionine-dependent methyltransferases"/>
    <property type="match status" value="1"/>
</dbReference>
<feature type="domain" description="Methyltransferase" evidence="2">
    <location>
        <begin position="77"/>
        <end position="168"/>
    </location>
</feature>
<dbReference type="InterPro" id="IPR041698">
    <property type="entry name" value="Methyltransf_25"/>
</dbReference>
<dbReference type="Proteomes" id="UP000247702">
    <property type="component" value="Unassembled WGS sequence"/>
</dbReference>
<proteinExistence type="predicted"/>
<protein>
    <submittedName>
        <fullName evidence="4">S-adenosyl-L-methionine-dependent methyltransferase</fullName>
    </submittedName>
</protein>
<accession>A0A2Z6QPX8</accession>
<dbReference type="GO" id="GO:0008168">
    <property type="term" value="F:methyltransferase activity"/>
    <property type="evidence" value="ECO:0007669"/>
    <property type="project" value="UniProtKB-KW"/>
</dbReference>
<dbReference type="Gene3D" id="3.40.50.150">
    <property type="entry name" value="Vaccinia Virus protein VP39"/>
    <property type="match status" value="1"/>
</dbReference>
<keyword evidence="4" id="KW-0808">Transferase</keyword>
<evidence type="ECO:0000313" key="3">
    <source>
        <dbReference type="EMBL" id="GBB92130.1"/>
    </source>
</evidence>
<dbReference type="AlphaFoldDB" id="A0A2Z6QPX8"/>
<gene>
    <name evidence="4" type="ORF">RCL2_002429900</name>
    <name evidence="3" type="ORF">RclHR1_01970012</name>
</gene>
<dbReference type="Proteomes" id="UP000615446">
    <property type="component" value="Unassembled WGS sequence"/>
</dbReference>
<dbReference type="GO" id="GO:0032259">
    <property type="term" value="P:methylation"/>
    <property type="evidence" value="ECO:0007669"/>
    <property type="project" value="UniProtKB-KW"/>
</dbReference>
<dbReference type="CDD" id="cd02440">
    <property type="entry name" value="AdoMet_MTases"/>
    <property type="match status" value="1"/>
</dbReference>
<evidence type="ECO:0000256" key="1">
    <source>
        <dbReference type="SAM" id="MobiDB-lite"/>
    </source>
</evidence>